<evidence type="ECO:0000313" key="1">
    <source>
        <dbReference type="EMBL" id="JAD69655.1"/>
    </source>
</evidence>
<dbReference type="AlphaFoldDB" id="A0A0A9C8F1"/>
<reference evidence="1" key="2">
    <citation type="journal article" date="2015" name="Data Brief">
        <title>Shoot transcriptome of the giant reed, Arundo donax.</title>
        <authorList>
            <person name="Barrero R.A."/>
            <person name="Guerrero F.D."/>
            <person name="Moolhuijzen P."/>
            <person name="Goolsby J.A."/>
            <person name="Tidwell J."/>
            <person name="Bellgard S.E."/>
            <person name="Bellgard M.I."/>
        </authorList>
    </citation>
    <scope>NUCLEOTIDE SEQUENCE</scope>
    <source>
        <tissue evidence="1">Shoot tissue taken approximately 20 cm above the soil surface</tissue>
    </source>
</reference>
<proteinExistence type="predicted"/>
<name>A0A0A9C8F1_ARUDO</name>
<accession>A0A0A9C8F1</accession>
<dbReference type="EMBL" id="GBRH01228240">
    <property type="protein sequence ID" value="JAD69655.1"/>
    <property type="molecule type" value="Transcribed_RNA"/>
</dbReference>
<sequence>MVPNCIYPMIRGSVPARIAWPRR</sequence>
<organism evidence="1">
    <name type="scientific">Arundo donax</name>
    <name type="common">Giant reed</name>
    <name type="synonym">Donax arundinaceus</name>
    <dbReference type="NCBI Taxonomy" id="35708"/>
    <lineage>
        <taxon>Eukaryota</taxon>
        <taxon>Viridiplantae</taxon>
        <taxon>Streptophyta</taxon>
        <taxon>Embryophyta</taxon>
        <taxon>Tracheophyta</taxon>
        <taxon>Spermatophyta</taxon>
        <taxon>Magnoliopsida</taxon>
        <taxon>Liliopsida</taxon>
        <taxon>Poales</taxon>
        <taxon>Poaceae</taxon>
        <taxon>PACMAD clade</taxon>
        <taxon>Arundinoideae</taxon>
        <taxon>Arundineae</taxon>
        <taxon>Arundo</taxon>
    </lineage>
</organism>
<reference evidence="1" key="1">
    <citation type="submission" date="2014-09" db="EMBL/GenBank/DDBJ databases">
        <authorList>
            <person name="Magalhaes I.L.F."/>
            <person name="Oliveira U."/>
            <person name="Santos F.R."/>
            <person name="Vidigal T.H.D.A."/>
            <person name="Brescovit A.D."/>
            <person name="Santos A.J."/>
        </authorList>
    </citation>
    <scope>NUCLEOTIDE SEQUENCE</scope>
    <source>
        <tissue evidence="1">Shoot tissue taken approximately 20 cm above the soil surface</tissue>
    </source>
</reference>
<protein>
    <submittedName>
        <fullName evidence="1">Uncharacterized protein</fullName>
    </submittedName>
</protein>